<dbReference type="InterPro" id="IPR014033">
    <property type="entry name" value="Arginase"/>
</dbReference>
<dbReference type="NCBIfam" id="TIGR01229">
    <property type="entry name" value="rocF_arginase"/>
    <property type="match status" value="1"/>
</dbReference>
<dbReference type="Gene3D" id="3.40.800.10">
    <property type="entry name" value="Ureohydrolase domain"/>
    <property type="match status" value="1"/>
</dbReference>
<comment type="pathway">
    <text evidence="1">Nitrogen metabolism; urea cycle; L-ornithine and urea from L-arginine: step 1/1.</text>
</comment>
<evidence type="ECO:0000313" key="15">
    <source>
        <dbReference type="Proteomes" id="UP000185678"/>
    </source>
</evidence>
<dbReference type="PANTHER" id="PTHR43782:SF3">
    <property type="entry name" value="ARGINASE"/>
    <property type="match status" value="1"/>
</dbReference>
<comment type="similarity">
    <text evidence="11 12">Belongs to the arginase family.</text>
</comment>
<dbReference type="PIRSF" id="PIRSF036979">
    <property type="entry name" value="Arginase"/>
    <property type="match status" value="1"/>
</dbReference>
<organism evidence="14 15">
    <name type="scientific">Insolitispirillum peregrinum</name>
    <dbReference type="NCBI Taxonomy" id="80876"/>
    <lineage>
        <taxon>Bacteria</taxon>
        <taxon>Pseudomonadati</taxon>
        <taxon>Pseudomonadota</taxon>
        <taxon>Alphaproteobacteria</taxon>
        <taxon>Rhodospirillales</taxon>
        <taxon>Novispirillaceae</taxon>
        <taxon>Insolitispirillum</taxon>
    </lineage>
</organism>
<dbReference type="PROSITE" id="PS51409">
    <property type="entry name" value="ARGINASE_2"/>
    <property type="match status" value="1"/>
</dbReference>
<evidence type="ECO:0000313" key="14">
    <source>
        <dbReference type="EMBL" id="SIS48221.1"/>
    </source>
</evidence>
<dbReference type="Proteomes" id="UP000185678">
    <property type="component" value="Unassembled WGS sequence"/>
</dbReference>
<evidence type="ECO:0000256" key="7">
    <source>
        <dbReference type="ARBA" id="ARBA00023211"/>
    </source>
</evidence>
<name>A0A1N7JG42_9PROT</name>
<feature type="binding site" evidence="10">
    <location>
        <position position="238"/>
    </location>
    <ligand>
        <name>Mn(2+)</name>
        <dbReference type="ChEBI" id="CHEBI:29035"/>
        <label>1</label>
    </ligand>
</feature>
<dbReference type="STRING" id="80876.SAMN05421779_102212"/>
<keyword evidence="5 10" id="KW-0479">Metal-binding</keyword>
<dbReference type="Pfam" id="PF00491">
    <property type="entry name" value="Arginase"/>
    <property type="match status" value="1"/>
</dbReference>
<keyword evidence="7 10" id="KW-0464">Manganese</keyword>
<evidence type="ECO:0000256" key="5">
    <source>
        <dbReference type="ARBA" id="ARBA00022723"/>
    </source>
</evidence>
<dbReference type="RefSeq" id="WP_076399114.1">
    <property type="nucleotide sequence ID" value="NZ_FTOA01000002.1"/>
</dbReference>
<dbReference type="GO" id="GO:0030145">
    <property type="term" value="F:manganese ion binding"/>
    <property type="evidence" value="ECO:0007669"/>
    <property type="project" value="TreeGrafter"/>
</dbReference>
<comment type="catalytic activity">
    <reaction evidence="8 13">
        <text>L-arginine + H2O = urea + L-ornithine</text>
        <dbReference type="Rhea" id="RHEA:20569"/>
        <dbReference type="ChEBI" id="CHEBI:15377"/>
        <dbReference type="ChEBI" id="CHEBI:16199"/>
        <dbReference type="ChEBI" id="CHEBI:32682"/>
        <dbReference type="ChEBI" id="CHEBI:46911"/>
        <dbReference type="EC" id="3.5.3.1"/>
    </reaction>
</comment>
<dbReference type="GO" id="GO:0000050">
    <property type="term" value="P:urea cycle"/>
    <property type="evidence" value="ECO:0007669"/>
    <property type="project" value="UniProtKB-UniPathway"/>
</dbReference>
<evidence type="ECO:0000256" key="10">
    <source>
        <dbReference type="PIRSR" id="PIRSR036979-1"/>
    </source>
</evidence>
<dbReference type="CDD" id="cd09989">
    <property type="entry name" value="Arginase"/>
    <property type="match status" value="1"/>
</dbReference>
<dbReference type="PRINTS" id="PR00116">
    <property type="entry name" value="ARGINASE"/>
</dbReference>
<dbReference type="EC" id="3.5.3.1" evidence="2 9"/>
<dbReference type="UniPathway" id="UPA00158">
    <property type="reaction ID" value="UER00270"/>
</dbReference>
<dbReference type="GO" id="GO:0004053">
    <property type="term" value="F:arginase activity"/>
    <property type="evidence" value="ECO:0007669"/>
    <property type="project" value="UniProtKB-UniRule"/>
</dbReference>
<gene>
    <name evidence="14" type="ORF">SAMN05421779_102212</name>
</gene>
<evidence type="ECO:0000256" key="3">
    <source>
        <dbReference type="ARBA" id="ARBA00018123"/>
    </source>
</evidence>
<feature type="binding site" evidence="10">
    <location>
        <position position="137"/>
    </location>
    <ligand>
        <name>Mn(2+)</name>
        <dbReference type="ChEBI" id="CHEBI:29035"/>
        <label>1</label>
    </ligand>
</feature>
<dbReference type="PANTHER" id="PTHR43782">
    <property type="entry name" value="ARGINASE"/>
    <property type="match status" value="1"/>
</dbReference>
<dbReference type="FunFam" id="3.40.800.10:FF:000012">
    <property type="entry name" value="Arginase"/>
    <property type="match status" value="1"/>
</dbReference>
<evidence type="ECO:0000256" key="11">
    <source>
        <dbReference type="PROSITE-ProRule" id="PRU00742"/>
    </source>
</evidence>
<dbReference type="InterPro" id="IPR006035">
    <property type="entry name" value="Ureohydrolase"/>
</dbReference>
<proteinExistence type="inferred from homology"/>
<evidence type="ECO:0000256" key="4">
    <source>
        <dbReference type="ARBA" id="ARBA00022503"/>
    </source>
</evidence>
<evidence type="ECO:0000256" key="1">
    <source>
        <dbReference type="ARBA" id="ARBA00005098"/>
    </source>
</evidence>
<feature type="binding site" evidence="10">
    <location>
        <position position="106"/>
    </location>
    <ligand>
        <name>Mn(2+)</name>
        <dbReference type="ChEBI" id="CHEBI:29035"/>
        <label>1</label>
    </ligand>
</feature>
<keyword evidence="6 12" id="KW-0378">Hydrolase</keyword>
<keyword evidence="15" id="KW-1185">Reference proteome</keyword>
<dbReference type="GO" id="GO:0005737">
    <property type="term" value="C:cytoplasm"/>
    <property type="evidence" value="ECO:0007669"/>
    <property type="project" value="TreeGrafter"/>
</dbReference>
<keyword evidence="4 13" id="KW-0056">Arginine metabolism</keyword>
<dbReference type="InterPro" id="IPR023696">
    <property type="entry name" value="Ureohydrolase_dom_sf"/>
</dbReference>
<dbReference type="OrthoDB" id="9788689at2"/>
<dbReference type="GO" id="GO:0006525">
    <property type="term" value="P:arginine metabolic process"/>
    <property type="evidence" value="ECO:0007669"/>
    <property type="project" value="UniProtKB-KW"/>
</dbReference>
<accession>A0A1N7JG42</accession>
<evidence type="ECO:0000256" key="8">
    <source>
        <dbReference type="ARBA" id="ARBA00047391"/>
    </source>
</evidence>
<comment type="cofactor">
    <cofactor evidence="10 13">
        <name>Mn(2+)</name>
        <dbReference type="ChEBI" id="CHEBI:29035"/>
    </cofactor>
    <text evidence="10 13">Binds 2 manganese ions per subunit.</text>
</comment>
<dbReference type="AlphaFoldDB" id="A0A1N7JG42"/>
<evidence type="ECO:0000256" key="6">
    <source>
        <dbReference type="ARBA" id="ARBA00022801"/>
    </source>
</evidence>
<sequence length="317" mass="33767">MSATSSSHKHCRLIGAPIQDGTGRRGCEMGPSAFRAAGIAEALLGLGHRVTDLGNVAPLTVETAVHPNPALKHLPQVAGWTAALAQAAYDASADPDGLPVFMGGDHSMAAGTLTGLARRAAESDRKLFVLWLDAHSDFHTLDTTESGNLHGVPMAYAIGKPGFDGYFPTPLATVNPRNICMMGIRSVDPAERVMPEDSGITVHDMRKIDEYGIAPLLRAFLQRVHKANGLLHVSLDVDFLEPGIAPGVGTTVPGGATFREAHLIMEMLYETGLVSSVDLAELNPFLDERGRTATLLVDLLASLMGRRVLDYPTRSFA</sequence>
<reference evidence="14 15" key="1">
    <citation type="submission" date="2017-01" db="EMBL/GenBank/DDBJ databases">
        <authorList>
            <person name="Mah S.A."/>
            <person name="Swanson W.J."/>
            <person name="Moy G.W."/>
            <person name="Vacquier V.D."/>
        </authorList>
    </citation>
    <scope>NUCLEOTIDE SEQUENCE [LARGE SCALE GENOMIC DNA]</scope>
    <source>
        <strain evidence="14 15">DSM 11589</strain>
    </source>
</reference>
<dbReference type="PROSITE" id="PS01053">
    <property type="entry name" value="ARGINASE_1"/>
    <property type="match status" value="1"/>
</dbReference>
<evidence type="ECO:0000256" key="12">
    <source>
        <dbReference type="RuleBase" id="RU003684"/>
    </source>
</evidence>
<protein>
    <recommendedName>
        <fullName evidence="3 9">Arginase</fullName>
        <ecNumber evidence="2 9">3.5.3.1</ecNumber>
    </recommendedName>
</protein>
<feature type="binding site" evidence="10">
    <location>
        <position position="236"/>
    </location>
    <ligand>
        <name>Mn(2+)</name>
        <dbReference type="ChEBI" id="CHEBI:29035"/>
        <label>1</label>
    </ligand>
</feature>
<dbReference type="SUPFAM" id="SSF52768">
    <property type="entry name" value="Arginase/deacetylase"/>
    <property type="match status" value="1"/>
</dbReference>
<dbReference type="EMBL" id="FTOA01000002">
    <property type="protein sequence ID" value="SIS48221.1"/>
    <property type="molecule type" value="Genomic_DNA"/>
</dbReference>
<evidence type="ECO:0000256" key="2">
    <source>
        <dbReference type="ARBA" id="ARBA00012168"/>
    </source>
</evidence>
<feature type="binding site" evidence="10">
    <location>
        <position position="133"/>
    </location>
    <ligand>
        <name>Mn(2+)</name>
        <dbReference type="ChEBI" id="CHEBI:29035"/>
        <label>1</label>
    </ligand>
</feature>
<evidence type="ECO:0000256" key="13">
    <source>
        <dbReference type="RuleBase" id="RU361159"/>
    </source>
</evidence>
<feature type="binding site" evidence="10">
    <location>
        <position position="135"/>
    </location>
    <ligand>
        <name>Mn(2+)</name>
        <dbReference type="ChEBI" id="CHEBI:29035"/>
        <label>1</label>
    </ligand>
</feature>
<dbReference type="InterPro" id="IPR020855">
    <property type="entry name" value="Ureohydrolase_Mn_BS"/>
</dbReference>
<evidence type="ECO:0000256" key="9">
    <source>
        <dbReference type="NCBIfam" id="TIGR01229"/>
    </source>
</evidence>